<dbReference type="Pfam" id="PF14253">
    <property type="entry name" value="AbiH"/>
    <property type="match status" value="1"/>
</dbReference>
<gene>
    <name evidence="1" type="ORF">SAMN05421780_109129</name>
</gene>
<sequence>MPKILITGNGFDLNLNLPTAYQDFIRITSFVQATNVKKWKFDDVYKNVGDWKYNKLKENIDKDFSFDKNNIEALKEKIIGNVWFDFFETELEIETWIDFETKINYVLNIIVDSTTLINRILFLTNQETNPKYPKGQIISSLLNGNVEYYKILTTFQLITINDYAKTEEINEEYLIQKYDSFLGFNHEKITNFLHEQLNEFIEIFCMYFRIFVYPLYDYVKQHVNNDWFKEIDYHFTFNYTPSFEKLYNSSKKTKTFFLHGKIESDKNNIVLGVNEMPESVINRKFYFPFTKYYQKLNKDTDYQFLNTLKYRDTMNIELYIWGHSLDISDADYINEIFDFIDKKKKDIQTVRKIVVIYHNKDSKSNLLLNLLHIRGKNDIESKMKDEKLLFIESTSSELKTLLNKELEPDYNSSYRPVAPSISY</sequence>
<protein>
    <submittedName>
        <fullName evidence="1">Bacteriophage abortive infection AbiH</fullName>
    </submittedName>
</protein>
<evidence type="ECO:0000313" key="2">
    <source>
        <dbReference type="Proteomes" id="UP000199514"/>
    </source>
</evidence>
<keyword evidence="2" id="KW-1185">Reference proteome</keyword>
<organism evidence="1 2">
    <name type="scientific">Flexibacter flexilis DSM 6793</name>
    <dbReference type="NCBI Taxonomy" id="927664"/>
    <lineage>
        <taxon>Bacteria</taxon>
        <taxon>Pseudomonadati</taxon>
        <taxon>Bacteroidota</taxon>
        <taxon>Cytophagia</taxon>
        <taxon>Cytophagales</taxon>
        <taxon>Flexibacteraceae</taxon>
        <taxon>Flexibacter</taxon>
    </lineage>
</organism>
<reference evidence="1 2" key="1">
    <citation type="submission" date="2016-10" db="EMBL/GenBank/DDBJ databases">
        <authorList>
            <person name="de Groot N.N."/>
        </authorList>
    </citation>
    <scope>NUCLEOTIDE SEQUENCE [LARGE SCALE GENOMIC DNA]</scope>
    <source>
        <strain evidence="1 2">DSM 6793</strain>
    </source>
</reference>
<evidence type="ECO:0000313" key="1">
    <source>
        <dbReference type="EMBL" id="SFC76454.1"/>
    </source>
</evidence>
<proteinExistence type="predicted"/>
<name>A0A1I1LTI8_9BACT</name>
<dbReference type="EMBL" id="FOLE01000009">
    <property type="protein sequence ID" value="SFC76454.1"/>
    <property type="molecule type" value="Genomic_DNA"/>
</dbReference>
<dbReference type="InterPro" id="IPR025935">
    <property type="entry name" value="AbiH"/>
</dbReference>
<dbReference type="Proteomes" id="UP000199514">
    <property type="component" value="Unassembled WGS sequence"/>
</dbReference>
<dbReference type="AlphaFoldDB" id="A0A1I1LTI8"/>
<accession>A0A1I1LTI8</accession>